<comment type="caution">
    <text evidence="1">The sequence shown here is derived from an EMBL/GenBank/DDBJ whole genome shotgun (WGS) entry which is preliminary data.</text>
</comment>
<dbReference type="EMBL" id="DF933829">
    <property type="protein sequence ID" value="GAM38570.1"/>
    <property type="molecule type" value="Genomic_DNA"/>
</dbReference>
<dbReference type="SUPFAM" id="SSF53474">
    <property type="entry name" value="alpha/beta-Hydrolases"/>
    <property type="match status" value="1"/>
</dbReference>
<evidence type="ECO:0000313" key="2">
    <source>
        <dbReference type="Proteomes" id="UP000053095"/>
    </source>
</evidence>
<dbReference type="PANTHER" id="PTHR42103">
    <property type="entry name" value="ALPHA/BETA-HYDROLASES SUPERFAMILY PROTEIN"/>
    <property type="match status" value="1"/>
</dbReference>
<keyword evidence="2" id="KW-1185">Reference proteome</keyword>
<protein>
    <recommendedName>
        <fullName evidence="3">AB hydrolase-1 domain-containing protein</fullName>
    </recommendedName>
</protein>
<name>A0A6V8HAW4_TALPI</name>
<reference evidence="2" key="1">
    <citation type="journal article" date="2015" name="Genome Announc.">
        <title>Draft genome sequence of Talaromyces cellulolyticus strain Y-94, a source of lignocellulosic biomass-degrading enzymes.</title>
        <authorList>
            <person name="Fujii T."/>
            <person name="Koike H."/>
            <person name="Sawayama S."/>
            <person name="Yano S."/>
            <person name="Inoue H."/>
        </authorList>
    </citation>
    <scope>NUCLEOTIDE SEQUENCE [LARGE SCALE GENOMIC DNA]</scope>
    <source>
        <strain evidence="2">Y-94</strain>
    </source>
</reference>
<sequence>MKPSREFFIPSVHDGTRLSCRIYQLDGINHQTQPAIKAAVVAHPYASLGGNNDDPVVASVTAELVRRGYIVLTLNFRYIFFSFTTYFMLGIDCGYSGASYSGGSTSWTGKPEMGDYISAYGFILKYSQLLAPGKPVELVLAGYSYGSMIASHQPNVEDVISIFSKPTSDSIAARVLVKAKKLVTGEEEETEEEYYSTEEVQLDEDTASDSPAAKISFLLVSPILSYALGFVTLWGNLTKLSVQGHNIVTPALEERLPKFQSLIVYGTDDMFTSEKKLQNWTKKLKDVPESQVDVVEVRMAGHFWVEPAFHQKLRQAISDWLEKKL</sequence>
<dbReference type="Proteomes" id="UP000053095">
    <property type="component" value="Unassembled WGS sequence"/>
</dbReference>
<dbReference type="Gene3D" id="3.40.50.1820">
    <property type="entry name" value="alpha/beta hydrolase"/>
    <property type="match status" value="1"/>
</dbReference>
<gene>
    <name evidence="1" type="ORF">TCE0_033f09396</name>
</gene>
<evidence type="ECO:0000313" key="1">
    <source>
        <dbReference type="EMBL" id="GAM38570.1"/>
    </source>
</evidence>
<dbReference type="PANTHER" id="PTHR42103:SF2">
    <property type="entry name" value="AB HYDROLASE-1 DOMAIN-CONTAINING PROTEIN"/>
    <property type="match status" value="1"/>
</dbReference>
<evidence type="ECO:0008006" key="3">
    <source>
        <dbReference type="Google" id="ProtNLM"/>
    </source>
</evidence>
<accession>A0A6V8HAW4</accession>
<dbReference type="AlphaFoldDB" id="A0A6V8HAW4"/>
<organism evidence="1 2">
    <name type="scientific">Talaromyces pinophilus</name>
    <name type="common">Penicillium pinophilum</name>
    <dbReference type="NCBI Taxonomy" id="128442"/>
    <lineage>
        <taxon>Eukaryota</taxon>
        <taxon>Fungi</taxon>
        <taxon>Dikarya</taxon>
        <taxon>Ascomycota</taxon>
        <taxon>Pezizomycotina</taxon>
        <taxon>Eurotiomycetes</taxon>
        <taxon>Eurotiomycetidae</taxon>
        <taxon>Eurotiales</taxon>
        <taxon>Trichocomaceae</taxon>
        <taxon>Talaromyces</taxon>
        <taxon>Talaromyces sect. Talaromyces</taxon>
    </lineage>
</organism>
<proteinExistence type="predicted"/>
<dbReference type="InterPro" id="IPR029058">
    <property type="entry name" value="AB_hydrolase_fold"/>
</dbReference>